<dbReference type="EMBL" id="JBHSOW010000092">
    <property type="protein sequence ID" value="MFC5652236.1"/>
    <property type="molecule type" value="Genomic_DNA"/>
</dbReference>
<comment type="caution">
    <text evidence="3">The sequence shown here is derived from an EMBL/GenBank/DDBJ whole genome shotgun (WGS) entry which is preliminary data.</text>
</comment>
<sequence length="330" mass="37537">MNHKDTVYLEDGYIYEMNNLLHLPEGAVDAYLTTIQAIKEDSALLAQVMDCHEKIIQTEHYNEQEAKSIIDEAAAACGISSGMLAVVVILSGIPQMQAFYSNKGISEIVLADTLSDVRVWMEKYERQYGVWGLDETSWILNHIRCKLFKIGRLQYMPKHWDQPFIVYRHNRSGELMIRSCDGEETDLYSLSGEWEMVLNPSSLVLDLHIQEGEPLTPERCGQSLKDAAQFFSSLFPDRLYSGYVCSSWLLTPSFRNFLPPASNILQFNQRFQLLPAEGSDRQLFERVFGGRPDDANTAPRETKLQEIIAQEWKKGTDLSHGAGFILPSSR</sequence>
<keyword evidence="4" id="KW-1185">Reference proteome</keyword>
<organism evidence="3 4">
    <name type="scientific">Paenibacillus solisilvae</name>
    <dbReference type="NCBI Taxonomy" id="2486751"/>
    <lineage>
        <taxon>Bacteria</taxon>
        <taxon>Bacillati</taxon>
        <taxon>Bacillota</taxon>
        <taxon>Bacilli</taxon>
        <taxon>Bacillales</taxon>
        <taxon>Paenibacillaceae</taxon>
        <taxon>Paenibacillus</taxon>
    </lineage>
</organism>
<evidence type="ECO:0000259" key="1">
    <source>
        <dbReference type="Pfam" id="PF18082"/>
    </source>
</evidence>
<keyword evidence="3" id="KW-0012">Acyltransferase</keyword>
<feature type="domain" description="N-acyltransferase N-terminal" evidence="1">
    <location>
        <begin position="15"/>
        <end position="145"/>
    </location>
</feature>
<proteinExistence type="predicted"/>
<evidence type="ECO:0000313" key="4">
    <source>
        <dbReference type="Proteomes" id="UP001596047"/>
    </source>
</evidence>
<dbReference type="Pfam" id="PF18082">
    <property type="entry name" value="NAT_N"/>
    <property type="match status" value="1"/>
</dbReference>
<keyword evidence="3" id="KW-0808">Transferase</keyword>
<reference evidence="4" key="1">
    <citation type="journal article" date="2019" name="Int. J. Syst. Evol. Microbiol.">
        <title>The Global Catalogue of Microorganisms (GCM) 10K type strain sequencing project: providing services to taxonomists for standard genome sequencing and annotation.</title>
        <authorList>
            <consortium name="The Broad Institute Genomics Platform"/>
            <consortium name="The Broad Institute Genome Sequencing Center for Infectious Disease"/>
            <person name="Wu L."/>
            <person name="Ma J."/>
        </authorList>
    </citation>
    <scope>NUCLEOTIDE SEQUENCE [LARGE SCALE GENOMIC DNA]</scope>
    <source>
        <strain evidence="4">CGMCC 1.3240</strain>
    </source>
</reference>
<dbReference type="Proteomes" id="UP001596047">
    <property type="component" value="Unassembled WGS sequence"/>
</dbReference>
<dbReference type="GO" id="GO:0016746">
    <property type="term" value="F:acyltransferase activity"/>
    <property type="evidence" value="ECO:0007669"/>
    <property type="project" value="UniProtKB-KW"/>
</dbReference>
<dbReference type="Pfam" id="PF18164">
    <property type="entry name" value="GNAT_C"/>
    <property type="match status" value="1"/>
</dbReference>
<accession>A0ABW0W243</accession>
<dbReference type="Gene3D" id="3.40.630.120">
    <property type="match status" value="1"/>
</dbReference>
<protein>
    <submittedName>
        <fullName evidence="3">Acyltransferase domain-containing protein</fullName>
    </submittedName>
</protein>
<dbReference type="InterPro" id="IPR041644">
    <property type="entry name" value="GNAT_C"/>
</dbReference>
<feature type="domain" description="GNAT-like C-terminal" evidence="2">
    <location>
        <begin position="147"/>
        <end position="325"/>
    </location>
</feature>
<name>A0ABW0W243_9BACL</name>
<evidence type="ECO:0000313" key="3">
    <source>
        <dbReference type="EMBL" id="MFC5652236.1"/>
    </source>
</evidence>
<gene>
    <name evidence="3" type="ORF">ACFPYJ_24605</name>
</gene>
<evidence type="ECO:0000259" key="2">
    <source>
        <dbReference type="Pfam" id="PF18164"/>
    </source>
</evidence>
<dbReference type="InterPro" id="IPR041273">
    <property type="entry name" value="NAT_N"/>
</dbReference>